<gene>
    <name evidence="1" type="ORF">WN51_12745</name>
</gene>
<keyword evidence="2" id="KW-1185">Reference proteome</keyword>
<reference evidence="1 2" key="1">
    <citation type="submission" date="2015-07" db="EMBL/GenBank/DDBJ databases">
        <title>The genome of Melipona quadrifasciata.</title>
        <authorList>
            <person name="Pan H."/>
            <person name="Kapheim K."/>
        </authorList>
    </citation>
    <scope>NUCLEOTIDE SEQUENCE [LARGE SCALE GENOMIC DNA]</scope>
    <source>
        <strain evidence="1">0111107301</strain>
        <tissue evidence="1">Whole body</tissue>
    </source>
</reference>
<proteinExistence type="predicted"/>
<evidence type="ECO:0000313" key="1">
    <source>
        <dbReference type="EMBL" id="KOX75556.1"/>
    </source>
</evidence>
<sequence>MVKSSNISINVRSGLTGHLRDLKLSVKHQNLGFRLRQMILSLTFVLTIAWRHVAGDNCLVLRHRKFPQNEKKGKKELTKQLYHFNFNLIEFYY</sequence>
<organism evidence="1 2">
    <name type="scientific">Melipona quadrifasciata</name>
    <dbReference type="NCBI Taxonomy" id="166423"/>
    <lineage>
        <taxon>Eukaryota</taxon>
        <taxon>Metazoa</taxon>
        <taxon>Ecdysozoa</taxon>
        <taxon>Arthropoda</taxon>
        <taxon>Hexapoda</taxon>
        <taxon>Insecta</taxon>
        <taxon>Pterygota</taxon>
        <taxon>Neoptera</taxon>
        <taxon>Endopterygota</taxon>
        <taxon>Hymenoptera</taxon>
        <taxon>Apocrita</taxon>
        <taxon>Aculeata</taxon>
        <taxon>Apoidea</taxon>
        <taxon>Anthophila</taxon>
        <taxon>Apidae</taxon>
        <taxon>Melipona</taxon>
    </lineage>
</organism>
<evidence type="ECO:0000313" key="2">
    <source>
        <dbReference type="Proteomes" id="UP000053105"/>
    </source>
</evidence>
<accession>A0A0M9A394</accession>
<protein>
    <submittedName>
        <fullName evidence="1">Uncharacterized protein</fullName>
    </submittedName>
</protein>
<dbReference type="Proteomes" id="UP000053105">
    <property type="component" value="Unassembled WGS sequence"/>
</dbReference>
<dbReference type="EMBL" id="KQ435760">
    <property type="protein sequence ID" value="KOX75556.1"/>
    <property type="molecule type" value="Genomic_DNA"/>
</dbReference>
<name>A0A0M9A394_9HYME</name>
<dbReference type="AlphaFoldDB" id="A0A0M9A394"/>